<evidence type="ECO:0000313" key="2">
    <source>
        <dbReference type="Proteomes" id="UP000075243"/>
    </source>
</evidence>
<sequence>WPFTTQVLPVAGSSSSMAPYDLTDSITNGSDHLDLSLLGNNFNLELNSNTD</sequence>
<protein>
    <submittedName>
        <fullName evidence="1">Uncharacterized protein</fullName>
    </submittedName>
</protein>
<dbReference type="AlphaFoldDB" id="A0A151RWG2"/>
<organism evidence="1 2">
    <name type="scientific">Cajanus cajan</name>
    <name type="common">Pigeon pea</name>
    <name type="synonym">Cajanus indicus</name>
    <dbReference type="NCBI Taxonomy" id="3821"/>
    <lineage>
        <taxon>Eukaryota</taxon>
        <taxon>Viridiplantae</taxon>
        <taxon>Streptophyta</taxon>
        <taxon>Embryophyta</taxon>
        <taxon>Tracheophyta</taxon>
        <taxon>Spermatophyta</taxon>
        <taxon>Magnoliopsida</taxon>
        <taxon>eudicotyledons</taxon>
        <taxon>Gunneridae</taxon>
        <taxon>Pentapetalae</taxon>
        <taxon>rosids</taxon>
        <taxon>fabids</taxon>
        <taxon>Fabales</taxon>
        <taxon>Fabaceae</taxon>
        <taxon>Papilionoideae</taxon>
        <taxon>50 kb inversion clade</taxon>
        <taxon>NPAAA clade</taxon>
        <taxon>indigoferoid/millettioid clade</taxon>
        <taxon>Phaseoleae</taxon>
        <taxon>Cajanus</taxon>
    </lineage>
</organism>
<accession>A0A151RWG2</accession>
<dbReference type="Gramene" id="C.cajan_27513.t">
    <property type="protein sequence ID" value="C.cajan_27513.t.cds1"/>
    <property type="gene ID" value="C.cajan_27513"/>
</dbReference>
<evidence type="ECO:0000313" key="1">
    <source>
        <dbReference type="EMBL" id="KYP46886.1"/>
    </source>
</evidence>
<reference evidence="1" key="1">
    <citation type="journal article" date="2012" name="Nat. Biotechnol.">
        <title>Draft genome sequence of pigeonpea (Cajanus cajan), an orphan legume crop of resource-poor farmers.</title>
        <authorList>
            <person name="Varshney R.K."/>
            <person name="Chen W."/>
            <person name="Li Y."/>
            <person name="Bharti A.K."/>
            <person name="Saxena R.K."/>
            <person name="Schlueter J.A."/>
            <person name="Donoghue M.T."/>
            <person name="Azam S."/>
            <person name="Fan G."/>
            <person name="Whaley A.M."/>
            <person name="Farmer A.D."/>
            <person name="Sheridan J."/>
            <person name="Iwata A."/>
            <person name="Tuteja R."/>
            <person name="Penmetsa R.V."/>
            <person name="Wu W."/>
            <person name="Upadhyaya H.D."/>
            <person name="Yang S.P."/>
            <person name="Shah T."/>
            <person name="Saxena K.B."/>
            <person name="Michael T."/>
            <person name="McCombie W.R."/>
            <person name="Yang B."/>
            <person name="Zhang G."/>
            <person name="Yang H."/>
            <person name="Wang J."/>
            <person name="Spillane C."/>
            <person name="Cook D.R."/>
            <person name="May G.D."/>
            <person name="Xu X."/>
            <person name="Jackson S.A."/>
        </authorList>
    </citation>
    <scope>NUCLEOTIDE SEQUENCE [LARGE SCALE GENOMIC DNA]</scope>
</reference>
<feature type="non-terminal residue" evidence="1">
    <location>
        <position position="1"/>
    </location>
</feature>
<dbReference type="Proteomes" id="UP000075243">
    <property type="component" value="Unassembled WGS sequence"/>
</dbReference>
<dbReference type="EMBL" id="KQ483543">
    <property type="protein sequence ID" value="KYP46886.1"/>
    <property type="molecule type" value="Genomic_DNA"/>
</dbReference>
<name>A0A151RWG2_CAJCA</name>
<gene>
    <name evidence="1" type="ORF">KK1_031456</name>
</gene>
<proteinExistence type="predicted"/>
<keyword evidence="2" id="KW-1185">Reference proteome</keyword>